<dbReference type="Pfam" id="PF00069">
    <property type="entry name" value="Pkinase"/>
    <property type="match status" value="1"/>
</dbReference>
<feature type="region of interest" description="Disordered" evidence="4">
    <location>
        <begin position="508"/>
        <end position="537"/>
    </location>
</feature>
<evidence type="ECO:0000256" key="4">
    <source>
        <dbReference type="SAM" id="MobiDB-lite"/>
    </source>
</evidence>
<keyword evidence="3" id="KW-0067">ATP-binding</keyword>
<dbReference type="EMBL" id="CAXLJL010000101">
    <property type="protein sequence ID" value="CAL5131599.1"/>
    <property type="molecule type" value="Genomic_DNA"/>
</dbReference>
<feature type="region of interest" description="Disordered" evidence="4">
    <location>
        <begin position="340"/>
        <end position="397"/>
    </location>
</feature>
<evidence type="ECO:0000313" key="6">
    <source>
        <dbReference type="EMBL" id="CAL5131599.1"/>
    </source>
</evidence>
<dbReference type="AlphaFoldDB" id="A0AAV2T6A9"/>
<feature type="region of interest" description="Disordered" evidence="4">
    <location>
        <begin position="708"/>
        <end position="767"/>
    </location>
</feature>
<dbReference type="CDD" id="cd14003">
    <property type="entry name" value="STKc_AMPK-like"/>
    <property type="match status" value="1"/>
</dbReference>
<dbReference type="InterPro" id="IPR028375">
    <property type="entry name" value="KA1/Ssp2_C"/>
</dbReference>
<protein>
    <recommendedName>
        <fullName evidence="5">Protein kinase domain-containing protein</fullName>
    </recommendedName>
</protein>
<feature type="compositionally biased region" description="Polar residues" evidence="4">
    <location>
        <begin position="425"/>
        <end position="442"/>
    </location>
</feature>
<dbReference type="PANTHER" id="PTHR24346">
    <property type="entry name" value="MAP/MICROTUBULE AFFINITY-REGULATING KINASE"/>
    <property type="match status" value="1"/>
</dbReference>
<dbReference type="GO" id="GO:0035556">
    <property type="term" value="P:intracellular signal transduction"/>
    <property type="evidence" value="ECO:0007669"/>
    <property type="project" value="TreeGrafter"/>
</dbReference>
<dbReference type="FunFam" id="1.10.510.10:FF:000571">
    <property type="entry name" value="Maternal embryonic leucine zipper kinase"/>
    <property type="match status" value="1"/>
</dbReference>
<dbReference type="InterPro" id="IPR000719">
    <property type="entry name" value="Prot_kinase_dom"/>
</dbReference>
<comment type="caution">
    <text evidence="6">The sequence shown here is derived from an EMBL/GenBank/DDBJ whole genome shotgun (WGS) entry which is preliminary data.</text>
</comment>
<dbReference type="PROSITE" id="PS50011">
    <property type="entry name" value="PROTEIN_KINASE_DOM"/>
    <property type="match status" value="1"/>
</dbReference>
<feature type="domain" description="Protein kinase" evidence="5">
    <location>
        <begin position="13"/>
        <end position="263"/>
    </location>
</feature>
<feature type="region of interest" description="Disordered" evidence="4">
    <location>
        <begin position="420"/>
        <end position="493"/>
    </location>
</feature>
<dbReference type="PANTHER" id="PTHR24346:SF30">
    <property type="entry name" value="MATERNAL EMBRYONIC LEUCINE ZIPPER KINASE"/>
    <property type="match status" value="1"/>
</dbReference>
<accession>A0AAV2T6A9</accession>
<dbReference type="GO" id="GO:0005737">
    <property type="term" value="C:cytoplasm"/>
    <property type="evidence" value="ECO:0007669"/>
    <property type="project" value="TreeGrafter"/>
</dbReference>
<comment type="similarity">
    <text evidence="1">Belongs to the protein kinase superfamily. CAMK Ser/Thr protein kinase family. SNF1 subfamily.</text>
</comment>
<evidence type="ECO:0000313" key="7">
    <source>
        <dbReference type="Proteomes" id="UP001497525"/>
    </source>
</evidence>
<evidence type="ECO:0000256" key="1">
    <source>
        <dbReference type="ARBA" id="ARBA00006234"/>
    </source>
</evidence>
<gene>
    <name evidence="6" type="ORF">CDAUBV1_LOCUS4087</name>
</gene>
<dbReference type="InterPro" id="IPR011009">
    <property type="entry name" value="Kinase-like_dom_sf"/>
</dbReference>
<dbReference type="Gene3D" id="1.10.510.10">
    <property type="entry name" value="Transferase(Phosphotransferase) domain 1"/>
    <property type="match status" value="1"/>
</dbReference>
<evidence type="ECO:0000256" key="3">
    <source>
        <dbReference type="ARBA" id="ARBA00022840"/>
    </source>
</evidence>
<feature type="compositionally biased region" description="Polar residues" evidence="4">
    <location>
        <begin position="466"/>
        <end position="478"/>
    </location>
</feature>
<dbReference type="SUPFAM" id="SSF103243">
    <property type="entry name" value="KA1-like"/>
    <property type="match status" value="1"/>
</dbReference>
<keyword evidence="2" id="KW-0547">Nucleotide-binding</keyword>
<feature type="compositionally biased region" description="Polar residues" evidence="4">
    <location>
        <begin position="523"/>
        <end position="532"/>
    </location>
</feature>
<evidence type="ECO:0000259" key="5">
    <source>
        <dbReference type="PROSITE" id="PS50011"/>
    </source>
</evidence>
<sequence>MPLMAPRALNGLYFFCEPLAEGSFGVLYVAIHAITRQKVAIKILDKRKLGAEVFRVRSEIEALKQLNHKYIYKLYQVIETDYYFYLVVEYLSGGELFDYIIEKGHLTEVEARVIFRQIVSAIGYIHSKGFAHRDLKPENILLDSDQNVRIIDFGLCAKNSVNTMLNTFCGSFAYAAPEVLANKEYSGSAADLWSLGVILYTLLCGCLPFDPTKPEELSQRIGKGVFTVPDSLSKSSRHLLSQLMCVDPRKRIKIDELRKHPWIVEGFMGHPVDLNEEKIAMNPLNMRLVGEISDYTRIPKVELARMLQKRPYDYLMATYMIMEAALEEEDVFIHLQRRKRVEESAPRSHHHRFVDRHKNSGTVYENGDVTHHPADCGLDTDASKTRSRAPTLRSSTNLSAASAEFCPSLYPLESGRPKFAKSPVSAGNLSHRPQQNTASPQFNGFHDNENCQPSSNSFGESDRNTFKTPSTNGWSPSLGSHPLEPPTLSPSRSIDSQLAHLTQGIQDAQLSNRPMGPRPKCPNPNSDSSMPPTLSGAYVTSLSSASSTASSNIAHDTASVRSNPVTSDLSRSRCSADEKTNGSTGLGTGNGWKHFGRFRDVLTPKKPGFAPDGRIVSERLRKTRHLNNVILVRQDLAPGQVFDQIASALRQQSIRFTLKGSGFLCIFANDWGKTVLSFELELVYVSTRVVEAAAAASIKRRLTLKPRPTIAATKNSHSAATSRSPGRPTLTATKNPTAQVSSEGLNSQSREPSSGSSHHDAQRGSLDLNRQLGIKMKRIRGDSFMYSSLCRTILDAAGVKAAV</sequence>
<dbReference type="InterPro" id="IPR008271">
    <property type="entry name" value="Ser/Thr_kinase_AS"/>
</dbReference>
<feature type="region of interest" description="Disordered" evidence="4">
    <location>
        <begin position="550"/>
        <end position="589"/>
    </location>
</feature>
<dbReference type="Proteomes" id="UP001497525">
    <property type="component" value="Unassembled WGS sequence"/>
</dbReference>
<feature type="compositionally biased region" description="Basic and acidic residues" evidence="4">
    <location>
        <begin position="570"/>
        <end position="580"/>
    </location>
</feature>
<organism evidence="6 7">
    <name type="scientific">Calicophoron daubneyi</name>
    <name type="common">Rumen fluke</name>
    <name type="synonym">Paramphistomum daubneyi</name>
    <dbReference type="NCBI Taxonomy" id="300641"/>
    <lineage>
        <taxon>Eukaryota</taxon>
        <taxon>Metazoa</taxon>
        <taxon>Spiralia</taxon>
        <taxon>Lophotrochozoa</taxon>
        <taxon>Platyhelminthes</taxon>
        <taxon>Trematoda</taxon>
        <taxon>Digenea</taxon>
        <taxon>Plagiorchiida</taxon>
        <taxon>Pronocephalata</taxon>
        <taxon>Paramphistomoidea</taxon>
        <taxon>Paramphistomidae</taxon>
        <taxon>Calicophoron</taxon>
    </lineage>
</organism>
<dbReference type="SUPFAM" id="SSF56112">
    <property type="entry name" value="Protein kinase-like (PK-like)"/>
    <property type="match status" value="1"/>
</dbReference>
<dbReference type="GO" id="GO:0005524">
    <property type="term" value="F:ATP binding"/>
    <property type="evidence" value="ECO:0007669"/>
    <property type="project" value="UniProtKB-KW"/>
</dbReference>
<feature type="compositionally biased region" description="Polar residues" evidence="4">
    <location>
        <begin position="450"/>
        <end position="459"/>
    </location>
</feature>
<dbReference type="GO" id="GO:0004674">
    <property type="term" value="F:protein serine/threonine kinase activity"/>
    <property type="evidence" value="ECO:0007669"/>
    <property type="project" value="TreeGrafter"/>
</dbReference>
<name>A0AAV2T6A9_CALDB</name>
<evidence type="ECO:0000256" key="2">
    <source>
        <dbReference type="ARBA" id="ARBA00022741"/>
    </source>
</evidence>
<reference evidence="6" key="1">
    <citation type="submission" date="2024-06" db="EMBL/GenBank/DDBJ databases">
        <authorList>
            <person name="Liu X."/>
            <person name="Lenzi L."/>
            <person name="Haldenby T S."/>
            <person name="Uol C."/>
        </authorList>
    </citation>
    <scope>NUCLEOTIDE SEQUENCE</scope>
</reference>
<dbReference type="PROSITE" id="PS00108">
    <property type="entry name" value="PROTEIN_KINASE_ST"/>
    <property type="match status" value="1"/>
</dbReference>
<feature type="compositionally biased region" description="Polar residues" evidence="4">
    <location>
        <begin position="559"/>
        <end position="569"/>
    </location>
</feature>
<dbReference type="SMART" id="SM00220">
    <property type="entry name" value="S_TKc"/>
    <property type="match status" value="1"/>
</dbReference>
<proteinExistence type="inferred from homology"/>
<feature type="compositionally biased region" description="Polar residues" evidence="4">
    <location>
        <begin position="712"/>
        <end position="756"/>
    </location>
</feature>